<name>A0A174G8Y5_9BACE</name>
<dbReference type="EMBL" id="CYZH01000011">
    <property type="protein sequence ID" value="CUO56975.1"/>
    <property type="molecule type" value="Genomic_DNA"/>
</dbReference>
<accession>A0A174G8Y5</accession>
<evidence type="ECO:0000313" key="1">
    <source>
        <dbReference type="EMBL" id="CUO56975.1"/>
    </source>
</evidence>
<reference evidence="1 2" key="1">
    <citation type="submission" date="2015-09" db="EMBL/GenBank/DDBJ databases">
        <authorList>
            <consortium name="Pathogen Informatics"/>
        </authorList>
    </citation>
    <scope>NUCLEOTIDE SEQUENCE [LARGE SCALE GENOMIC DNA]</scope>
    <source>
        <strain evidence="1 2">2789STDY5608840</strain>
    </source>
</reference>
<evidence type="ECO:0000313" key="2">
    <source>
        <dbReference type="Proteomes" id="UP000095517"/>
    </source>
</evidence>
<gene>
    <name evidence="1" type="ORF">ERS852397_02314</name>
</gene>
<proteinExistence type="predicted"/>
<dbReference type="AlphaFoldDB" id="A0A174G8Y5"/>
<sequence>MKRYCFENMLLREESASVEYLVKAAYNKPLTRN</sequence>
<protein>
    <submittedName>
        <fullName evidence="1">Uncharacterized protein</fullName>
    </submittedName>
</protein>
<organism evidence="1 2">
    <name type="scientific">Bacteroides finegoldii</name>
    <dbReference type="NCBI Taxonomy" id="338188"/>
    <lineage>
        <taxon>Bacteria</taxon>
        <taxon>Pseudomonadati</taxon>
        <taxon>Bacteroidota</taxon>
        <taxon>Bacteroidia</taxon>
        <taxon>Bacteroidales</taxon>
        <taxon>Bacteroidaceae</taxon>
        <taxon>Bacteroides</taxon>
    </lineage>
</organism>
<dbReference type="Proteomes" id="UP000095517">
    <property type="component" value="Unassembled WGS sequence"/>
</dbReference>